<dbReference type="PANTHER" id="PTHR21180:SF32">
    <property type="entry name" value="ENDONUCLEASE_EXONUCLEASE_PHOSPHATASE FAMILY DOMAIN-CONTAINING PROTEIN 1"/>
    <property type="match status" value="1"/>
</dbReference>
<keyword evidence="2" id="KW-0812">Transmembrane</keyword>
<dbReference type="Proteomes" id="UP000317557">
    <property type="component" value="Unassembled WGS sequence"/>
</dbReference>
<evidence type="ECO:0000259" key="3">
    <source>
        <dbReference type="SMART" id="SM00278"/>
    </source>
</evidence>
<name>A0A521CPI3_9BACT</name>
<organism evidence="4 5">
    <name type="scientific">Gracilimonas mengyeensis</name>
    <dbReference type="NCBI Taxonomy" id="1302730"/>
    <lineage>
        <taxon>Bacteria</taxon>
        <taxon>Pseudomonadati</taxon>
        <taxon>Balneolota</taxon>
        <taxon>Balneolia</taxon>
        <taxon>Balneolales</taxon>
        <taxon>Balneolaceae</taxon>
        <taxon>Gracilimonas</taxon>
    </lineage>
</organism>
<dbReference type="GO" id="GO:0006281">
    <property type="term" value="P:DNA repair"/>
    <property type="evidence" value="ECO:0007669"/>
    <property type="project" value="InterPro"/>
</dbReference>
<dbReference type="Pfam" id="PF12836">
    <property type="entry name" value="HHH_3"/>
    <property type="match status" value="1"/>
</dbReference>
<sequence>MGFKKLKRSFFFWMEKLQISRSERIAFSVLLAVLGTSFLMHFFLNRSFNYDQQQYDEIMAEFDRRSAELKQKKEEIAEKYLPDTSSKASNEQADAYEPEDSDQPKTEEAEPSASDVVYTSETININTANSQQLQQLDGIGPAYARRIIEYRESNGGFETIDELLNVKGIGEKRLAGIRPFIKLEN</sequence>
<evidence type="ECO:0000313" key="4">
    <source>
        <dbReference type="EMBL" id="SMO61342.1"/>
    </source>
</evidence>
<reference evidence="4 5" key="1">
    <citation type="submission" date="2017-05" db="EMBL/GenBank/DDBJ databases">
        <authorList>
            <person name="Varghese N."/>
            <person name="Submissions S."/>
        </authorList>
    </citation>
    <scope>NUCLEOTIDE SEQUENCE [LARGE SCALE GENOMIC DNA]</scope>
    <source>
        <strain evidence="4 5">DSM 21985</strain>
    </source>
</reference>
<keyword evidence="2" id="KW-0472">Membrane</keyword>
<feature type="compositionally biased region" description="Polar residues" evidence="1">
    <location>
        <begin position="83"/>
        <end position="92"/>
    </location>
</feature>
<proteinExistence type="predicted"/>
<evidence type="ECO:0000256" key="1">
    <source>
        <dbReference type="SAM" id="MobiDB-lite"/>
    </source>
</evidence>
<dbReference type="InterPro" id="IPR003583">
    <property type="entry name" value="Hlx-hairpin-Hlx_DNA-bd_motif"/>
</dbReference>
<evidence type="ECO:0000313" key="5">
    <source>
        <dbReference type="Proteomes" id="UP000317557"/>
    </source>
</evidence>
<dbReference type="NCBIfam" id="TIGR00426">
    <property type="entry name" value="competence protein ComEA helix-hairpin-helix repeat region"/>
    <property type="match status" value="1"/>
</dbReference>
<protein>
    <submittedName>
        <fullName evidence="4">ComEA protein</fullName>
    </submittedName>
</protein>
<feature type="region of interest" description="Disordered" evidence="1">
    <location>
        <begin position="77"/>
        <end position="115"/>
    </location>
</feature>
<feature type="domain" description="Helix-hairpin-helix DNA-binding motif class 1" evidence="3">
    <location>
        <begin position="161"/>
        <end position="180"/>
    </location>
</feature>
<gene>
    <name evidence="4" type="ORF">SAMN06265219_10648</name>
</gene>
<dbReference type="InterPro" id="IPR051675">
    <property type="entry name" value="Endo/Exo/Phosphatase_dom_1"/>
</dbReference>
<dbReference type="RefSeq" id="WP_221930278.1">
    <property type="nucleotide sequence ID" value="NZ_FXTP01000006.1"/>
</dbReference>
<dbReference type="AlphaFoldDB" id="A0A521CPI3"/>
<dbReference type="SMART" id="SM00278">
    <property type="entry name" value="HhH1"/>
    <property type="match status" value="2"/>
</dbReference>
<dbReference type="SUPFAM" id="SSF47781">
    <property type="entry name" value="RuvA domain 2-like"/>
    <property type="match status" value="1"/>
</dbReference>
<feature type="domain" description="Helix-hairpin-helix DNA-binding motif class 1" evidence="3">
    <location>
        <begin position="131"/>
        <end position="150"/>
    </location>
</feature>
<dbReference type="PANTHER" id="PTHR21180">
    <property type="entry name" value="ENDONUCLEASE/EXONUCLEASE/PHOSPHATASE FAMILY DOMAIN-CONTAINING PROTEIN 1"/>
    <property type="match status" value="1"/>
</dbReference>
<feature type="transmembrane region" description="Helical" evidence="2">
    <location>
        <begin position="25"/>
        <end position="44"/>
    </location>
</feature>
<dbReference type="InterPro" id="IPR004509">
    <property type="entry name" value="Competence_ComEA_HhH"/>
</dbReference>
<dbReference type="InterPro" id="IPR010994">
    <property type="entry name" value="RuvA_2-like"/>
</dbReference>
<keyword evidence="2" id="KW-1133">Transmembrane helix</keyword>
<keyword evidence="5" id="KW-1185">Reference proteome</keyword>
<evidence type="ECO:0000256" key="2">
    <source>
        <dbReference type="SAM" id="Phobius"/>
    </source>
</evidence>
<dbReference type="EMBL" id="FXTP01000006">
    <property type="protein sequence ID" value="SMO61342.1"/>
    <property type="molecule type" value="Genomic_DNA"/>
</dbReference>
<dbReference type="GO" id="GO:0003677">
    <property type="term" value="F:DNA binding"/>
    <property type="evidence" value="ECO:0007669"/>
    <property type="project" value="InterPro"/>
</dbReference>
<accession>A0A521CPI3</accession>
<dbReference type="Gene3D" id="1.10.150.320">
    <property type="entry name" value="Photosystem II 12 kDa extrinsic protein"/>
    <property type="match status" value="1"/>
</dbReference>